<name>S3CI03_9BURK</name>
<dbReference type="eggNOG" id="ENOG50309G5">
    <property type="taxonomic scope" value="Bacteria"/>
</dbReference>
<evidence type="ECO:0000313" key="3">
    <source>
        <dbReference type="EMBL" id="EPE00155.1"/>
    </source>
</evidence>
<protein>
    <recommendedName>
        <fullName evidence="5">Secretin/TonB short N-terminal domain-containing protein</fullName>
    </recommendedName>
</protein>
<dbReference type="AlphaFoldDB" id="S3CI03"/>
<evidence type="ECO:0000313" key="4">
    <source>
        <dbReference type="Proteomes" id="UP000014400"/>
    </source>
</evidence>
<dbReference type="Gene3D" id="3.55.50.30">
    <property type="match status" value="1"/>
</dbReference>
<dbReference type="PROSITE" id="PS51257">
    <property type="entry name" value="PROKAR_LIPOPROTEIN"/>
    <property type="match status" value="1"/>
</dbReference>
<sequence>MANMNFKAAAAVAALSALFLAGCSDGAKTEPSTAAASSSAAAPAKTEPSAAPSAAENTASAAQPGRGCLQVTAVHPYDLKDMRFDEAAQALAHATGCAVRYTDQELSAMKIAPVVGTMSIKDAIAAALDGSPYTISNATDEVIEVTKK</sequence>
<evidence type="ECO:0000256" key="1">
    <source>
        <dbReference type="SAM" id="MobiDB-lite"/>
    </source>
</evidence>
<evidence type="ECO:0008006" key="5">
    <source>
        <dbReference type="Google" id="ProtNLM"/>
    </source>
</evidence>
<feature type="compositionally biased region" description="Low complexity" evidence="1">
    <location>
        <begin position="34"/>
        <end position="62"/>
    </location>
</feature>
<accession>S3CI03</accession>
<gene>
    <name evidence="3" type="ORF">HMPREF1476_00884</name>
</gene>
<feature type="chain" id="PRO_5004507226" description="Secretin/TonB short N-terminal domain-containing protein" evidence="2">
    <location>
        <begin position="28"/>
        <end position="148"/>
    </location>
</feature>
<feature type="region of interest" description="Disordered" evidence="1">
    <location>
        <begin position="34"/>
        <end position="65"/>
    </location>
</feature>
<evidence type="ECO:0000256" key="2">
    <source>
        <dbReference type="SAM" id="SignalP"/>
    </source>
</evidence>
<dbReference type="PATRIC" id="fig|1203554.3.peg.902"/>
<dbReference type="RefSeq" id="WP_016474208.1">
    <property type="nucleotide sequence ID" value="NZ_KE150480.1"/>
</dbReference>
<dbReference type="Proteomes" id="UP000014400">
    <property type="component" value="Unassembled WGS sequence"/>
</dbReference>
<feature type="signal peptide" evidence="2">
    <location>
        <begin position="1"/>
        <end position="27"/>
    </location>
</feature>
<proteinExistence type="predicted"/>
<dbReference type="HOGENOM" id="CLU_1757894_0_0_4"/>
<reference evidence="3 4" key="1">
    <citation type="submission" date="2013-04" db="EMBL/GenBank/DDBJ databases">
        <title>The Genome Sequence of Sutterella wadsworthensis HGA0223.</title>
        <authorList>
            <consortium name="The Broad Institute Genomics Platform"/>
            <person name="Earl A."/>
            <person name="Ward D."/>
            <person name="Feldgarden M."/>
            <person name="Gevers D."/>
            <person name="Schmidt T.M."/>
            <person name="Dover J."/>
            <person name="Dai D."/>
            <person name="Walker B."/>
            <person name="Young S."/>
            <person name="Zeng Q."/>
            <person name="Gargeya S."/>
            <person name="Fitzgerald M."/>
            <person name="Haas B."/>
            <person name="Abouelleil A."/>
            <person name="Allen A.W."/>
            <person name="Alvarado L."/>
            <person name="Arachchi H.M."/>
            <person name="Berlin A.M."/>
            <person name="Chapman S.B."/>
            <person name="Gainer-Dewar J."/>
            <person name="Goldberg J."/>
            <person name="Griggs A."/>
            <person name="Gujja S."/>
            <person name="Hansen M."/>
            <person name="Howarth C."/>
            <person name="Imamovic A."/>
            <person name="Ireland A."/>
            <person name="Larimer J."/>
            <person name="McCowan C."/>
            <person name="Murphy C."/>
            <person name="Pearson M."/>
            <person name="Poon T.W."/>
            <person name="Priest M."/>
            <person name="Roberts A."/>
            <person name="Saif S."/>
            <person name="Shea T."/>
            <person name="Sisk P."/>
            <person name="Sykes S."/>
            <person name="Wortman J."/>
            <person name="Nusbaum C."/>
            <person name="Birren B."/>
        </authorList>
    </citation>
    <scope>NUCLEOTIDE SEQUENCE [LARGE SCALE GENOMIC DNA]</scope>
    <source>
        <strain evidence="3 4">HGA0223</strain>
    </source>
</reference>
<dbReference type="EMBL" id="ATCF01000012">
    <property type="protein sequence ID" value="EPE00155.1"/>
    <property type="molecule type" value="Genomic_DNA"/>
</dbReference>
<keyword evidence="2" id="KW-0732">Signal</keyword>
<comment type="caution">
    <text evidence="3">The sequence shown here is derived from an EMBL/GenBank/DDBJ whole genome shotgun (WGS) entry which is preliminary data.</text>
</comment>
<organism evidence="3 4">
    <name type="scientific">Sutterella wadsworthensis HGA0223</name>
    <dbReference type="NCBI Taxonomy" id="1203554"/>
    <lineage>
        <taxon>Bacteria</taxon>
        <taxon>Pseudomonadati</taxon>
        <taxon>Pseudomonadota</taxon>
        <taxon>Betaproteobacteria</taxon>
        <taxon>Burkholderiales</taxon>
        <taxon>Sutterellaceae</taxon>
        <taxon>Sutterella</taxon>
    </lineage>
</organism>
<keyword evidence="4" id="KW-1185">Reference proteome</keyword>